<reference evidence="1" key="1">
    <citation type="submission" date="2022-07" db="EMBL/GenBank/DDBJ databases">
        <title>Phylogenomic reconstructions and comparative analyses of Kickxellomycotina fungi.</title>
        <authorList>
            <person name="Reynolds N.K."/>
            <person name="Stajich J.E."/>
            <person name="Barry K."/>
            <person name="Grigoriev I.V."/>
            <person name="Crous P."/>
            <person name="Smith M.E."/>
        </authorList>
    </citation>
    <scope>NUCLEOTIDE SEQUENCE</scope>
    <source>
        <strain evidence="1">NBRC 100468</strain>
    </source>
</reference>
<name>A0A9W7ZT89_9FUNG</name>
<dbReference type="EMBL" id="JANBPU010000294">
    <property type="protein sequence ID" value="KAJ1913002.1"/>
    <property type="molecule type" value="Genomic_DNA"/>
</dbReference>
<dbReference type="Proteomes" id="UP001150538">
    <property type="component" value="Unassembled WGS sequence"/>
</dbReference>
<keyword evidence="2" id="KW-1185">Reference proteome</keyword>
<evidence type="ECO:0000313" key="2">
    <source>
        <dbReference type="Proteomes" id="UP001150538"/>
    </source>
</evidence>
<sequence>MDFQQELNVDGLQADPVLNFPLEIRHDPGLEGVAAIIRSAYARVYSNSGKNGETTEQQQHILP</sequence>
<gene>
    <name evidence="1" type="ORF">H4219_005386</name>
</gene>
<organism evidence="1 2">
    <name type="scientific">Mycoemilia scoparia</name>
    <dbReference type="NCBI Taxonomy" id="417184"/>
    <lineage>
        <taxon>Eukaryota</taxon>
        <taxon>Fungi</taxon>
        <taxon>Fungi incertae sedis</taxon>
        <taxon>Zoopagomycota</taxon>
        <taxon>Kickxellomycotina</taxon>
        <taxon>Kickxellomycetes</taxon>
        <taxon>Kickxellales</taxon>
        <taxon>Kickxellaceae</taxon>
        <taxon>Mycoemilia</taxon>
    </lineage>
</organism>
<dbReference type="AlphaFoldDB" id="A0A9W7ZT89"/>
<accession>A0A9W7ZT89</accession>
<comment type="caution">
    <text evidence="1">The sequence shown here is derived from an EMBL/GenBank/DDBJ whole genome shotgun (WGS) entry which is preliminary data.</text>
</comment>
<protein>
    <submittedName>
        <fullName evidence="1">Uncharacterized protein</fullName>
    </submittedName>
</protein>
<evidence type="ECO:0000313" key="1">
    <source>
        <dbReference type="EMBL" id="KAJ1913002.1"/>
    </source>
</evidence>
<feature type="non-terminal residue" evidence="1">
    <location>
        <position position="63"/>
    </location>
</feature>
<proteinExistence type="predicted"/>